<gene>
    <name evidence="11" type="ORF">BWX42_06340</name>
</gene>
<dbReference type="AlphaFoldDB" id="A0A1S8KP19"/>
<dbReference type="GO" id="GO:0050334">
    <property type="term" value="F:thiaminase activity"/>
    <property type="evidence" value="ECO:0007669"/>
    <property type="project" value="UniProtKB-EC"/>
</dbReference>
<dbReference type="InterPro" id="IPR004305">
    <property type="entry name" value="Thiaminase-2/PQQC"/>
</dbReference>
<evidence type="ECO:0000256" key="4">
    <source>
        <dbReference type="ARBA" id="ARBA00011881"/>
    </source>
</evidence>
<dbReference type="GO" id="GO:0009228">
    <property type="term" value="P:thiamine biosynthetic process"/>
    <property type="evidence" value="ECO:0007669"/>
    <property type="project" value="UniProtKB-KW"/>
</dbReference>
<evidence type="ECO:0000256" key="1">
    <source>
        <dbReference type="ARBA" id="ARBA00001881"/>
    </source>
</evidence>
<dbReference type="Proteomes" id="UP000190409">
    <property type="component" value="Unassembled WGS sequence"/>
</dbReference>
<proteinExistence type="inferred from homology"/>
<dbReference type="SUPFAM" id="SSF48613">
    <property type="entry name" value="Heme oxygenase-like"/>
    <property type="match status" value="1"/>
</dbReference>
<dbReference type="InterPro" id="IPR050967">
    <property type="entry name" value="Thiamine_Salvage_TenA"/>
</dbReference>
<dbReference type="InterPro" id="IPR016084">
    <property type="entry name" value="Haem_Oase-like_multi-hlx"/>
</dbReference>
<comment type="catalytic activity">
    <reaction evidence="1 9">
        <text>4-amino-5-aminomethyl-2-methylpyrimidine + H2O = 4-amino-5-hydroxymethyl-2-methylpyrimidine + NH4(+)</text>
        <dbReference type="Rhea" id="RHEA:31799"/>
        <dbReference type="ChEBI" id="CHEBI:15377"/>
        <dbReference type="ChEBI" id="CHEBI:16892"/>
        <dbReference type="ChEBI" id="CHEBI:28938"/>
        <dbReference type="ChEBI" id="CHEBI:63416"/>
        <dbReference type="EC" id="3.5.99.2"/>
    </reaction>
</comment>
<dbReference type="GO" id="GO:0009229">
    <property type="term" value="P:thiamine diphosphate biosynthetic process"/>
    <property type="evidence" value="ECO:0007669"/>
    <property type="project" value="UniProtKB-UniPathway"/>
</dbReference>
<protein>
    <recommendedName>
        <fullName evidence="6 9">Aminopyrimidine aminohydrolase</fullName>
        <ecNumber evidence="5 9">3.5.99.2</ecNumber>
    </recommendedName>
</protein>
<reference evidence="11 12" key="1">
    <citation type="submission" date="2017-01" db="EMBL/GenBank/DDBJ databases">
        <title>Complete Genome Sequence of Dolosigranulum pigrum isolated from a Patient with interstitial lung disease.</title>
        <authorList>
            <person name="Mukhopadhyay R."/>
            <person name="Joaquin J."/>
            <person name="Hogue R."/>
            <person name="Fitzgerald S."/>
            <person name="Jospin G."/>
            <person name="Eisen J.A."/>
            <person name="Chaturvedi V."/>
        </authorList>
    </citation>
    <scope>NUCLEOTIDE SEQUENCE [LARGE SCALE GENOMIC DNA]</scope>
    <source>
        <strain evidence="11 12">15S00348</strain>
    </source>
</reference>
<dbReference type="Pfam" id="PF03070">
    <property type="entry name" value="TENA_THI-4"/>
    <property type="match status" value="1"/>
</dbReference>
<organism evidence="11 12">
    <name type="scientific">Dolosigranulum pigrum</name>
    <dbReference type="NCBI Taxonomy" id="29394"/>
    <lineage>
        <taxon>Bacteria</taxon>
        <taxon>Bacillati</taxon>
        <taxon>Bacillota</taxon>
        <taxon>Bacilli</taxon>
        <taxon>Lactobacillales</taxon>
        <taxon>Carnobacteriaceae</taxon>
        <taxon>Dolosigranulum</taxon>
    </lineage>
</organism>
<dbReference type="UniPathway" id="UPA00060"/>
<keyword evidence="9" id="KW-0378">Hydrolase</keyword>
<evidence type="ECO:0000256" key="7">
    <source>
        <dbReference type="ARBA" id="ARBA00022977"/>
    </source>
</evidence>
<evidence type="ECO:0000313" key="12">
    <source>
        <dbReference type="Proteomes" id="UP000190409"/>
    </source>
</evidence>
<dbReference type="PANTHER" id="PTHR43198">
    <property type="entry name" value="BIFUNCTIONAL TH2 PROTEIN"/>
    <property type="match status" value="1"/>
</dbReference>
<dbReference type="Gene3D" id="1.20.910.10">
    <property type="entry name" value="Heme oxygenase-like"/>
    <property type="match status" value="1"/>
</dbReference>
<dbReference type="CDD" id="cd19364">
    <property type="entry name" value="TenA_C_BsTenA-like"/>
    <property type="match status" value="1"/>
</dbReference>
<accession>A0A1S8KP19</accession>
<dbReference type="InterPro" id="IPR027574">
    <property type="entry name" value="Thiaminase_II"/>
</dbReference>
<feature type="domain" description="Thiaminase-2/PQQC" evidence="10">
    <location>
        <begin position="12"/>
        <end position="215"/>
    </location>
</feature>
<dbReference type="NCBIfam" id="TIGR04306">
    <property type="entry name" value="salvage_TenA"/>
    <property type="match status" value="1"/>
</dbReference>
<comment type="catalytic activity">
    <reaction evidence="8 9">
        <text>thiamine + H2O = 5-(2-hydroxyethyl)-4-methylthiazole + 4-amino-5-hydroxymethyl-2-methylpyrimidine + H(+)</text>
        <dbReference type="Rhea" id="RHEA:17509"/>
        <dbReference type="ChEBI" id="CHEBI:15377"/>
        <dbReference type="ChEBI" id="CHEBI:15378"/>
        <dbReference type="ChEBI" id="CHEBI:16892"/>
        <dbReference type="ChEBI" id="CHEBI:17957"/>
        <dbReference type="ChEBI" id="CHEBI:18385"/>
        <dbReference type="EC" id="3.5.99.2"/>
    </reaction>
</comment>
<comment type="similarity">
    <text evidence="3 9">Belongs to the TenA family.</text>
</comment>
<evidence type="ECO:0000313" key="11">
    <source>
        <dbReference type="EMBL" id="OOL81393.1"/>
    </source>
</evidence>
<dbReference type="EC" id="3.5.99.2" evidence="5 9"/>
<dbReference type="GO" id="GO:0005829">
    <property type="term" value="C:cytosol"/>
    <property type="evidence" value="ECO:0007669"/>
    <property type="project" value="TreeGrafter"/>
</dbReference>
<evidence type="ECO:0000256" key="8">
    <source>
        <dbReference type="ARBA" id="ARBA00048337"/>
    </source>
</evidence>
<name>A0A1S8KP19_9LACT</name>
<keyword evidence="7 9" id="KW-0784">Thiamine biosynthesis</keyword>
<evidence type="ECO:0000256" key="5">
    <source>
        <dbReference type="ARBA" id="ARBA00012684"/>
    </source>
</evidence>
<evidence type="ECO:0000256" key="2">
    <source>
        <dbReference type="ARBA" id="ARBA00004948"/>
    </source>
</evidence>
<evidence type="ECO:0000256" key="9">
    <source>
        <dbReference type="RuleBase" id="RU363093"/>
    </source>
</evidence>
<dbReference type="EMBL" id="MUYF01000003">
    <property type="protein sequence ID" value="OOL81393.1"/>
    <property type="molecule type" value="Genomic_DNA"/>
</dbReference>
<evidence type="ECO:0000259" key="10">
    <source>
        <dbReference type="Pfam" id="PF03070"/>
    </source>
</evidence>
<comment type="pathway">
    <text evidence="2 9">Cofactor biosynthesis; thiamine diphosphate biosynthesis.</text>
</comment>
<sequence>MTTFTDRAYEYVQETWQASFTHPFVRGLVDGSLDHETFKFYVIQDAYYLEGFAAAHSLAAYHTEDKQLALAFSEGVVSTIQDELSLHDSFITDLNITDEDLANYIPSPNAYAYMNHLKIQAQTGDSAKTVACLLPCYWLYEQIGQHLLEEGTDNELYARWIKTYADPGFSAVVEKFKSIMNDLAEDKTEAEIQELLHIFAQSTYYEFLFWDDAYTHNSWTVD</sequence>
<dbReference type="PANTHER" id="PTHR43198:SF2">
    <property type="entry name" value="SI:CH1073-67J19.1-RELATED"/>
    <property type="match status" value="1"/>
</dbReference>
<evidence type="ECO:0000256" key="6">
    <source>
        <dbReference type="ARBA" id="ARBA00013647"/>
    </source>
</evidence>
<comment type="caution">
    <text evidence="11">The sequence shown here is derived from an EMBL/GenBank/DDBJ whole genome shotgun (WGS) entry which is preliminary data.</text>
</comment>
<evidence type="ECO:0000256" key="3">
    <source>
        <dbReference type="ARBA" id="ARBA00010264"/>
    </source>
</evidence>
<comment type="subunit">
    <text evidence="4">Homotetramer.</text>
</comment>
<comment type="function">
    <text evidence="9">Catalyzes an amino-pyrimidine hydrolysis reaction at the C5' of the pyrimidine moiety of thiamine compounds, a reaction that is part of a thiamine salvage pathway.</text>
</comment>